<accession>A0A0D3KJH9</accession>
<reference evidence="2" key="1">
    <citation type="journal article" date="2013" name="Nature">
        <title>Pan genome of the phytoplankton Emiliania underpins its global distribution.</title>
        <authorList>
            <person name="Read B.A."/>
            <person name="Kegel J."/>
            <person name="Klute M.J."/>
            <person name="Kuo A."/>
            <person name="Lefebvre S.C."/>
            <person name="Maumus F."/>
            <person name="Mayer C."/>
            <person name="Miller J."/>
            <person name="Monier A."/>
            <person name="Salamov A."/>
            <person name="Young J."/>
            <person name="Aguilar M."/>
            <person name="Claverie J.M."/>
            <person name="Frickenhaus S."/>
            <person name="Gonzalez K."/>
            <person name="Herman E.K."/>
            <person name="Lin Y.C."/>
            <person name="Napier J."/>
            <person name="Ogata H."/>
            <person name="Sarno A.F."/>
            <person name="Shmutz J."/>
            <person name="Schroeder D."/>
            <person name="de Vargas C."/>
            <person name="Verret F."/>
            <person name="von Dassow P."/>
            <person name="Valentin K."/>
            <person name="Van de Peer Y."/>
            <person name="Wheeler G."/>
            <person name="Dacks J.B."/>
            <person name="Delwiche C.F."/>
            <person name="Dyhrman S.T."/>
            <person name="Glockner G."/>
            <person name="John U."/>
            <person name="Richards T."/>
            <person name="Worden A.Z."/>
            <person name="Zhang X."/>
            <person name="Grigoriev I.V."/>
            <person name="Allen A.E."/>
            <person name="Bidle K."/>
            <person name="Borodovsky M."/>
            <person name="Bowler C."/>
            <person name="Brownlee C."/>
            <person name="Cock J.M."/>
            <person name="Elias M."/>
            <person name="Gladyshev V.N."/>
            <person name="Groth M."/>
            <person name="Guda C."/>
            <person name="Hadaegh A."/>
            <person name="Iglesias-Rodriguez M.D."/>
            <person name="Jenkins J."/>
            <person name="Jones B.M."/>
            <person name="Lawson T."/>
            <person name="Leese F."/>
            <person name="Lindquist E."/>
            <person name="Lobanov A."/>
            <person name="Lomsadze A."/>
            <person name="Malik S.B."/>
            <person name="Marsh M.E."/>
            <person name="Mackinder L."/>
            <person name="Mock T."/>
            <person name="Mueller-Roeber B."/>
            <person name="Pagarete A."/>
            <person name="Parker M."/>
            <person name="Probert I."/>
            <person name="Quesneville H."/>
            <person name="Raines C."/>
            <person name="Rensing S.A."/>
            <person name="Riano-Pachon D.M."/>
            <person name="Richier S."/>
            <person name="Rokitta S."/>
            <person name="Shiraiwa Y."/>
            <person name="Soanes D.M."/>
            <person name="van der Giezen M."/>
            <person name="Wahlund T.M."/>
            <person name="Williams B."/>
            <person name="Wilson W."/>
            <person name="Wolfe G."/>
            <person name="Wurch L.L."/>
        </authorList>
    </citation>
    <scope>NUCLEOTIDE SEQUENCE</scope>
</reference>
<reference evidence="1" key="2">
    <citation type="submission" date="2024-10" db="UniProtKB">
        <authorList>
            <consortium name="EnsemblProtists"/>
        </authorList>
    </citation>
    <scope>IDENTIFICATION</scope>
</reference>
<sequence length="596" mass="62188">MSSGASARLACHDYRLTCVAGAQPARATLSLDGAATAATTGLARVLARRRRPSQASADGDCHGAPLLLGAAAPGGPCRAGDSFVAPQCTAADLLPPPPEPPPQASAAGAAPVDVLLATCDNAGHGLFALLERVVNQVLLARRLRMEVYVFVGPVVLAGPGCPLLSQPYFDRRHGDNVWEYFFRQPGAYRRGDRSVGGRPVRSLQVVSPESLYSPAQSAGGFTQAYGPRSRRRLPISPHISPYLPISPHISRPEAYDASPSFDPRARGERRRAAASVLANGSLVRPKLLKHAWRLFAPWRRASSHVLGLRDPQGGQQCRGANGASSQPEAAYLRRVVARYGEWEGGGGELPSRPACAGGRAAGGGVCGGRALFQQGGGMGHAQAACVTCLRLVQKSGSDALLDSLLLSHCDYLLHAASALSEAAIWFAPRLHDASLNLQYTDRLRSQRLPPWAAAVGADDAAPFCDALARGCEVDAAARSARGQPLLRRGQCAACDAWVGRRARRTARASRRVAAGSCAGAGLRPLTEAECVAYARAGGLTHLGSSSEPSEPRGCALWRGATTEFNRAPAGGGAPAPGCETLRGAEGECVCAPPTGS</sequence>
<evidence type="ECO:0000313" key="2">
    <source>
        <dbReference type="Proteomes" id="UP000013827"/>
    </source>
</evidence>
<dbReference type="Proteomes" id="UP000013827">
    <property type="component" value="Unassembled WGS sequence"/>
</dbReference>
<dbReference type="Gene3D" id="3.40.50.11350">
    <property type="match status" value="1"/>
</dbReference>
<keyword evidence="2" id="KW-1185">Reference proteome</keyword>
<dbReference type="OMA" id="CATYRIE"/>
<dbReference type="GeneID" id="17281185"/>
<protein>
    <submittedName>
        <fullName evidence="1">Uncharacterized protein</fullName>
    </submittedName>
</protein>
<dbReference type="EnsemblProtists" id="EOD35914">
    <property type="protein sequence ID" value="EOD35914"/>
    <property type="gene ID" value="EMIHUDRAFT_467300"/>
</dbReference>
<dbReference type="AlphaFoldDB" id="A0A0D3KJH9"/>
<dbReference type="PaxDb" id="2903-EOD35914"/>
<dbReference type="RefSeq" id="XP_005788343.1">
    <property type="nucleotide sequence ID" value="XM_005788286.1"/>
</dbReference>
<dbReference type="HOGENOM" id="CLU_458176_0_0_1"/>
<proteinExistence type="predicted"/>
<evidence type="ECO:0000313" key="1">
    <source>
        <dbReference type="EnsemblProtists" id="EOD35914"/>
    </source>
</evidence>
<dbReference type="KEGG" id="ehx:EMIHUDRAFT_467300"/>
<organism evidence="1 2">
    <name type="scientific">Emiliania huxleyi (strain CCMP1516)</name>
    <dbReference type="NCBI Taxonomy" id="280463"/>
    <lineage>
        <taxon>Eukaryota</taxon>
        <taxon>Haptista</taxon>
        <taxon>Haptophyta</taxon>
        <taxon>Prymnesiophyceae</taxon>
        <taxon>Isochrysidales</taxon>
        <taxon>Noelaerhabdaceae</taxon>
        <taxon>Emiliania</taxon>
    </lineage>
</organism>
<name>A0A0D3KJH9_EMIH1</name>